<dbReference type="InParanoid" id="A0A1I7VWD3"/>
<feature type="domain" description="Cadherin" evidence="10">
    <location>
        <begin position="1843"/>
        <end position="1959"/>
    </location>
</feature>
<evidence type="ECO:0000313" key="11">
    <source>
        <dbReference type="Proteomes" id="UP000095285"/>
    </source>
</evidence>
<evidence type="ECO:0000256" key="3">
    <source>
        <dbReference type="ARBA" id="ARBA00022729"/>
    </source>
</evidence>
<dbReference type="eggNOG" id="KOG3594">
    <property type="taxonomic scope" value="Eukaryota"/>
</dbReference>
<comment type="subcellular location">
    <subcellularLocation>
        <location evidence="1">Membrane</location>
        <topology evidence="1">Single-pass membrane protein</topology>
    </subcellularLocation>
</comment>
<evidence type="ECO:0000256" key="4">
    <source>
        <dbReference type="ARBA" id="ARBA00022737"/>
    </source>
</evidence>
<evidence type="ECO:0000256" key="9">
    <source>
        <dbReference type="SAM" id="MobiDB-lite"/>
    </source>
</evidence>
<reference evidence="11" key="1">
    <citation type="submission" date="2012-04" db="EMBL/GenBank/DDBJ databases">
        <title>The Genome Sequence of Loa loa.</title>
        <authorList>
            <consortium name="The Broad Institute Genome Sequencing Platform"/>
            <consortium name="Broad Institute Genome Sequencing Center for Infectious Disease"/>
            <person name="Nutman T.B."/>
            <person name="Fink D.L."/>
            <person name="Russ C."/>
            <person name="Young S."/>
            <person name="Zeng Q."/>
            <person name="Gargeya S."/>
            <person name="Alvarado L."/>
            <person name="Berlin A."/>
            <person name="Chapman S.B."/>
            <person name="Chen Z."/>
            <person name="Freedman E."/>
            <person name="Gellesch M."/>
            <person name="Goldberg J."/>
            <person name="Griggs A."/>
            <person name="Gujja S."/>
            <person name="Heilman E.R."/>
            <person name="Heiman D."/>
            <person name="Howarth C."/>
            <person name="Mehta T."/>
            <person name="Neiman D."/>
            <person name="Pearson M."/>
            <person name="Roberts A."/>
            <person name="Saif S."/>
            <person name="Shea T."/>
            <person name="Shenoy N."/>
            <person name="Sisk P."/>
            <person name="Stolte C."/>
            <person name="Sykes S."/>
            <person name="White J."/>
            <person name="Yandava C."/>
            <person name="Haas B."/>
            <person name="Henn M.R."/>
            <person name="Nusbaum C."/>
            <person name="Birren B."/>
        </authorList>
    </citation>
    <scope>NUCLEOTIDE SEQUENCE [LARGE SCALE GENOMIC DNA]</scope>
</reference>
<dbReference type="GO" id="GO:0045296">
    <property type="term" value="F:cadherin binding"/>
    <property type="evidence" value="ECO:0007669"/>
    <property type="project" value="TreeGrafter"/>
</dbReference>
<feature type="domain" description="Cadherin" evidence="10">
    <location>
        <begin position="1627"/>
        <end position="1730"/>
    </location>
</feature>
<dbReference type="FunCoup" id="A0A1I7VWD3">
    <property type="interactions" value="208"/>
</dbReference>
<dbReference type="CDD" id="cd11304">
    <property type="entry name" value="Cadherin_repeat"/>
    <property type="match status" value="5"/>
</dbReference>
<sequence>MLFEKTDENEIFDENFGKFVSGADLPSFSNNDPDMSKFGMIRNEPDDGMPSNLKKSDGINNQDVFGKHSSENDMMSVPSSEIMPELPLPVLDGKLLITAGKVSEEMMKEFREDETMNSVSTGISQTNNNFQGPTSQMSAFLHSVADGDVVEKLIQNSNFIHVKENSNLSESQIENSLDFHTLNTPISHLKIVTVADDYTLKVLDDTAGNVLNSPIIWSNPQIFVEPVHIAKFHSGHEILSVKAHDAFNSSLEFICMLPAVAFCVTDLLSNDSYRLRIVYTGTKNITNFNLPLIIRTRSHGRNSHTSWNAFIHFVSDDLNPDDEIHPEIPSVTSQQTTERQAETTIDSKFHVQPNFIASEEQPVPVWNKSIIEHEVAKMKPKAPAFIFMPHFEHNTYEIYVPEGKNKDSMIVAVVYFLTHLNGMEAKFSIQSEPLQWFYLGEMETETNANRLIVAIKLMLYDGADVDFRKTNNGRYKFQIKANQGNFETSTDIIVEVLTFATKGTSYSLGVTSISDVTRTLITGEFTTPELPTDSENYTVTDSADISENGPGITAIIPNLEQIDTVTAHSTWNIKITQAESEKDTLGTTVETLDEKLANPQEQKTAGFVSPSELHRITVPQNWQAVARLSSLPDEPSAHKNFAGTSQSSIHDTEAIINSATEEGSRSFFLRVKEIATQQPESVTKASPSSVSVPLFRKSFDQPSRKVPGNWTNFPLEEILNKKHTMDKSEPLQESGIIPVTLPENFRNYGSTHSDIDNLDASHYVSVSSESGTFINTEIHRNALTTEMDDKEFKNSEFNENNDNFSSHSQEQLPVDNKSITTVILSVQNANNLFPNISVENRKSLQDKFGAPLMSLTTLPVSGNGDNIDNIHWNKQFEENFEKFASNFETRADMQRNYTITTKPTDLTIHELSTNKDVNNDDTRYTDNDMNTSDETNRHTSTHTNTATWKDYTDNISTIANNVDTIVASSDAIKTSESTNAAILQLTSITLTDTIHMNSDYEMSESWNRSDDGNFGTDKSQWIQLTTQQTNSDKVTATVVSHPETAQKETEAKRKWSEKDDSLENSFRINKMESQEKMIDVKFKTNDGDKYVLPNEFRDSDILPDLDIIITANNMDPNDVIMVSVNSSALEIIPRRMQPGKTVFLAVRDAEKLDRDLLDGSVVVKVTASQRTRPSVASSKVISIMRDENLSNEPPAFLFPEYDFHISEGSITGQKVGQMEVAFMDRREHATVTYQLIGPGSELFAVNGGTVSVSCPSVLSCLDREQITTYHLLAILTDRNGLNSIPAIVRIHIDDWNDNGPILETLQNEITVSNGRLTKPFVVKVKDKDVAPYNINEISIDGTASAFISLEKVHDDIYYGRLWSLPAEGIYQLNITARDPDGNIPEQKITVNVQVLNTVTKVHFKRAKYERTVNTEKLFKGNPILQPELESAPLDTLRFILLRNDPGWLSVDEYTGNVIVGDVPQTGIVSGKYSTSIAAVNRTDGRLITESVLVLTVINDNHVTKLFAKKLIVKTIRKDPTASRQTVEILPEHNKASIMIVRDSISAADEQLHYTHLDKNAISNSYGMIIMDMKRLQQIRMLQFNLSSKEDTNDSAKVMLFLSSEPIEMEHERKRQSQPRFGHPWRSDMNIIPIKLAENSPEGYTITSLPAYNPMNGIKVIDLRLAGEMAQHFTVDGRSGDVHVVTPFDFETMEPESHIFDLLLIAGEEPYDTVAVLRVEIIDVDDNPPKIAKFGDYNFENLTVAENSRPGTVLFEVQISDPDYLYGKTGVFTYALSGNAAANFQVKKVNDTVAVIVSPAADLDREKIEEMVVLLKVTDSGGNSDSIAAMITVIDVNDNAPVFIHNEYKTEAVENWPEAMVLTYVHAEDKDKGPNADIRYSLSPKNNQYFEIDPISGLIRAKKALIGLARAHPYDFSVIASDQGIPPLSASAAVSIHVLESTSLSHAGDDKGIHIVSPSVHFTLQLDENTPANDRVYSVRAKIGGFNELFGREIKYSITPVDNATDGGWFTIDTNSGDLFTLQELDHELQPAITVSSL</sequence>
<dbReference type="SUPFAM" id="SSF49313">
    <property type="entry name" value="Cadherin-like"/>
    <property type="match status" value="6"/>
</dbReference>
<dbReference type="FunFam" id="2.60.40.60:FF:000021">
    <property type="entry name" value="FAT atypical cadherin 1"/>
    <property type="match status" value="1"/>
</dbReference>
<dbReference type="GO" id="GO:0016477">
    <property type="term" value="P:cell migration"/>
    <property type="evidence" value="ECO:0007669"/>
    <property type="project" value="TreeGrafter"/>
</dbReference>
<dbReference type="GO" id="GO:0005509">
    <property type="term" value="F:calcium ion binding"/>
    <property type="evidence" value="ECO:0007669"/>
    <property type="project" value="UniProtKB-UniRule"/>
</dbReference>
<evidence type="ECO:0000256" key="8">
    <source>
        <dbReference type="PROSITE-ProRule" id="PRU00043"/>
    </source>
</evidence>
<dbReference type="InterPro" id="IPR002126">
    <property type="entry name" value="Cadherin-like_dom"/>
</dbReference>
<keyword evidence="2" id="KW-0812">Transmembrane</keyword>
<dbReference type="WBParaSite" id="EN70_702">
    <property type="protein sequence ID" value="EN70_702"/>
    <property type="gene ID" value="EN70_702"/>
</dbReference>
<feature type="region of interest" description="Disordered" evidence="9">
    <location>
        <begin position="918"/>
        <end position="942"/>
    </location>
</feature>
<evidence type="ECO:0000259" key="10">
    <source>
        <dbReference type="PROSITE" id="PS50268"/>
    </source>
</evidence>
<dbReference type="InterPro" id="IPR015919">
    <property type="entry name" value="Cadherin-like_sf"/>
</dbReference>
<feature type="domain" description="Cadherin" evidence="10">
    <location>
        <begin position="1197"/>
        <end position="1302"/>
    </location>
</feature>
<keyword evidence="6" id="KW-1133">Transmembrane helix</keyword>
<evidence type="ECO:0000256" key="7">
    <source>
        <dbReference type="ARBA" id="ARBA00023136"/>
    </source>
</evidence>
<dbReference type="PROSITE" id="PS50268">
    <property type="entry name" value="CADHERIN_2"/>
    <property type="match status" value="4"/>
</dbReference>
<evidence type="ECO:0000256" key="2">
    <source>
        <dbReference type="ARBA" id="ARBA00022692"/>
    </source>
</evidence>
<protein>
    <submittedName>
        <fullName evidence="12">Cadherin domain-containing protein</fullName>
    </submittedName>
</protein>
<dbReference type="InterPro" id="IPR039808">
    <property type="entry name" value="Cadherin"/>
</dbReference>
<keyword evidence="5 8" id="KW-0106">Calcium</keyword>
<evidence type="ECO:0000256" key="5">
    <source>
        <dbReference type="ARBA" id="ARBA00022837"/>
    </source>
</evidence>
<feature type="domain" description="Cadherin" evidence="10">
    <location>
        <begin position="1735"/>
        <end position="1842"/>
    </location>
</feature>
<dbReference type="STRING" id="7209.A0A1I7VWD3"/>
<proteinExistence type="predicted"/>
<organism evidence="11 12">
    <name type="scientific">Loa loa</name>
    <name type="common">Eye worm</name>
    <name type="synonym">Filaria loa</name>
    <dbReference type="NCBI Taxonomy" id="7209"/>
    <lineage>
        <taxon>Eukaryota</taxon>
        <taxon>Metazoa</taxon>
        <taxon>Ecdysozoa</taxon>
        <taxon>Nematoda</taxon>
        <taxon>Chromadorea</taxon>
        <taxon>Rhabditida</taxon>
        <taxon>Spirurina</taxon>
        <taxon>Spiruromorpha</taxon>
        <taxon>Filarioidea</taxon>
        <taxon>Onchocercidae</taxon>
        <taxon>Loa</taxon>
    </lineage>
</organism>
<evidence type="ECO:0000256" key="6">
    <source>
        <dbReference type="ARBA" id="ARBA00022989"/>
    </source>
</evidence>
<dbReference type="InterPro" id="IPR020894">
    <property type="entry name" value="Cadherin_CS"/>
</dbReference>
<dbReference type="OrthoDB" id="6252479at2759"/>
<dbReference type="PRINTS" id="PR00205">
    <property type="entry name" value="CADHERIN"/>
</dbReference>
<gene>
    <name evidence="12" type="primary">LOAG_18282</name>
</gene>
<name>A0A1I7VWD3_LOALO</name>
<dbReference type="Pfam" id="PF00028">
    <property type="entry name" value="Cadherin"/>
    <property type="match status" value="3"/>
</dbReference>
<dbReference type="GO" id="GO:0008013">
    <property type="term" value="F:beta-catenin binding"/>
    <property type="evidence" value="ECO:0007669"/>
    <property type="project" value="TreeGrafter"/>
</dbReference>
<dbReference type="GO" id="GO:0007156">
    <property type="term" value="P:homophilic cell adhesion via plasma membrane adhesion molecules"/>
    <property type="evidence" value="ECO:0007669"/>
    <property type="project" value="InterPro"/>
</dbReference>
<dbReference type="GO" id="GO:0016342">
    <property type="term" value="C:catenin complex"/>
    <property type="evidence" value="ECO:0007669"/>
    <property type="project" value="TreeGrafter"/>
</dbReference>
<reference evidence="12" key="2">
    <citation type="submission" date="2016-11" db="UniProtKB">
        <authorList>
            <consortium name="WormBaseParasite"/>
        </authorList>
    </citation>
    <scope>IDENTIFICATION</scope>
</reference>
<evidence type="ECO:0000313" key="12">
    <source>
        <dbReference type="WBParaSite" id="EN70_702"/>
    </source>
</evidence>
<evidence type="ECO:0000256" key="1">
    <source>
        <dbReference type="ARBA" id="ARBA00004167"/>
    </source>
</evidence>
<keyword evidence="7" id="KW-0472">Membrane</keyword>
<keyword evidence="4" id="KW-0677">Repeat</keyword>
<dbReference type="PROSITE" id="PS00232">
    <property type="entry name" value="CADHERIN_1"/>
    <property type="match status" value="1"/>
</dbReference>
<dbReference type="Gene3D" id="2.60.40.60">
    <property type="entry name" value="Cadherins"/>
    <property type="match status" value="5"/>
</dbReference>
<accession>A0A1I7VWD3</accession>
<dbReference type="PANTHER" id="PTHR24027:SF422">
    <property type="entry name" value="CADHERIN DOMAIN-CONTAINING PROTEIN"/>
    <property type="match status" value="1"/>
</dbReference>
<dbReference type="Proteomes" id="UP000095285">
    <property type="component" value="Unassembled WGS sequence"/>
</dbReference>
<keyword evidence="11" id="KW-1185">Reference proteome</keyword>
<dbReference type="PANTHER" id="PTHR24027">
    <property type="entry name" value="CADHERIN-23"/>
    <property type="match status" value="1"/>
</dbReference>
<keyword evidence="3" id="KW-0732">Signal</keyword>
<dbReference type="SMART" id="SM00112">
    <property type="entry name" value="CA"/>
    <property type="match status" value="4"/>
</dbReference>